<dbReference type="GO" id="GO:0007165">
    <property type="term" value="P:signal transduction"/>
    <property type="evidence" value="ECO:0007669"/>
    <property type="project" value="TreeGrafter"/>
</dbReference>
<evidence type="ECO:0000256" key="1">
    <source>
        <dbReference type="ARBA" id="ARBA00004370"/>
    </source>
</evidence>
<organism evidence="7 8">
    <name type="scientific">Plakobranchus ocellatus</name>
    <dbReference type="NCBI Taxonomy" id="259542"/>
    <lineage>
        <taxon>Eukaryota</taxon>
        <taxon>Metazoa</taxon>
        <taxon>Spiralia</taxon>
        <taxon>Lophotrochozoa</taxon>
        <taxon>Mollusca</taxon>
        <taxon>Gastropoda</taxon>
        <taxon>Heterobranchia</taxon>
        <taxon>Euthyneura</taxon>
        <taxon>Panpulmonata</taxon>
        <taxon>Sacoglossa</taxon>
        <taxon>Placobranchoidea</taxon>
        <taxon>Plakobranchidae</taxon>
        <taxon>Plakobranchus</taxon>
    </lineage>
</organism>
<keyword evidence="3" id="KW-1133">Transmembrane helix</keyword>
<evidence type="ECO:0000313" key="7">
    <source>
        <dbReference type="EMBL" id="GFO10441.1"/>
    </source>
</evidence>
<evidence type="ECO:0000256" key="4">
    <source>
        <dbReference type="ARBA" id="ARBA00023136"/>
    </source>
</evidence>
<dbReference type="InterPro" id="IPR001828">
    <property type="entry name" value="ANF_lig-bd_rcpt"/>
</dbReference>
<reference evidence="7 8" key="1">
    <citation type="journal article" date="2021" name="Elife">
        <title>Chloroplast acquisition without the gene transfer in kleptoplastic sea slugs, Plakobranchus ocellatus.</title>
        <authorList>
            <person name="Maeda T."/>
            <person name="Takahashi S."/>
            <person name="Yoshida T."/>
            <person name="Shimamura S."/>
            <person name="Takaki Y."/>
            <person name="Nagai Y."/>
            <person name="Toyoda A."/>
            <person name="Suzuki Y."/>
            <person name="Arimoto A."/>
            <person name="Ishii H."/>
            <person name="Satoh N."/>
            <person name="Nishiyama T."/>
            <person name="Hasebe M."/>
            <person name="Maruyama T."/>
            <person name="Minagawa J."/>
            <person name="Obokata J."/>
            <person name="Shigenobu S."/>
        </authorList>
    </citation>
    <scope>NUCLEOTIDE SEQUENCE [LARGE SCALE GENOMIC DNA]</scope>
</reference>
<feature type="compositionally biased region" description="Polar residues" evidence="5">
    <location>
        <begin position="14"/>
        <end position="40"/>
    </location>
</feature>
<keyword evidence="8" id="KW-1185">Reference proteome</keyword>
<dbReference type="PANTHER" id="PTHR44755">
    <property type="entry name" value="NATRIURETIC PEPTIDE RECEPTOR 3-RELATED"/>
    <property type="match status" value="1"/>
</dbReference>
<keyword evidence="7" id="KW-0675">Receptor</keyword>
<evidence type="ECO:0000313" key="8">
    <source>
        <dbReference type="Proteomes" id="UP000735302"/>
    </source>
</evidence>
<evidence type="ECO:0000259" key="6">
    <source>
        <dbReference type="Pfam" id="PF01094"/>
    </source>
</evidence>
<dbReference type="Gene3D" id="3.40.50.2300">
    <property type="match status" value="1"/>
</dbReference>
<protein>
    <submittedName>
        <fullName evidence="7">Atrial natriuretic peptide clearance receptor</fullName>
    </submittedName>
</protein>
<feature type="region of interest" description="Disordered" evidence="5">
    <location>
        <begin position="1"/>
        <end position="40"/>
    </location>
</feature>
<dbReference type="PANTHER" id="PTHR44755:SF8">
    <property type="entry name" value="RECEPTOR LIGAND BINDING REGION DOMAIN-CONTAINING PROTEIN"/>
    <property type="match status" value="1"/>
</dbReference>
<dbReference type="SUPFAM" id="SSF53822">
    <property type="entry name" value="Periplasmic binding protein-like I"/>
    <property type="match status" value="1"/>
</dbReference>
<sequence>MCLSKKTTVPREILSSSQEPEPTSNPFGTIESTQKGSRTFKQSLPNKIKNSVETHITSKGKEMGDNMIGDTKLDTAAKLEHETSEKVRKIVKLKAQKHINWTSSQSIAPKDNQVSDFTRLPFQTPSSYFSTTTMTSTTSSLSLERLLSIPTTDLSYSSLDSLLSSKPSSYSTFSSQFLSTNSTPSSSSSFSLSNLSITSISTPMSVATLVLLVPESDHYRFSRRKIIVALEIAQDDLMKAGVTSNFRLHFLFGDSKCSEILGPIRAFEFYWRKQVDAFLGPVCDYSVAPVARYAAYWRVPVLTPGALSFDFDAYKTTQYASLTKVGASLSGVAMLLIRSMEKHNWAKNLLVYDPAASIAGIPRLCYLAASAVRYISKLHGIDAKPEFYVDPDEVLRTKIGTDYA</sequence>
<comment type="caution">
    <text evidence="7">The sequence shown here is derived from an EMBL/GenBank/DDBJ whole genome shotgun (WGS) entry which is preliminary data.</text>
</comment>
<dbReference type="InterPro" id="IPR028082">
    <property type="entry name" value="Peripla_BP_I"/>
</dbReference>
<feature type="domain" description="Receptor ligand binding region" evidence="6">
    <location>
        <begin position="229"/>
        <end position="354"/>
    </location>
</feature>
<feature type="non-terminal residue" evidence="7">
    <location>
        <position position="404"/>
    </location>
</feature>
<dbReference type="GO" id="GO:0017046">
    <property type="term" value="F:peptide hormone binding"/>
    <property type="evidence" value="ECO:0007669"/>
    <property type="project" value="TreeGrafter"/>
</dbReference>
<dbReference type="AlphaFoldDB" id="A0AAV4AV71"/>
<dbReference type="InterPro" id="IPR052612">
    <property type="entry name" value="ANP_Clearance_Receptor"/>
</dbReference>
<keyword evidence="4" id="KW-0472">Membrane</keyword>
<evidence type="ECO:0000256" key="2">
    <source>
        <dbReference type="ARBA" id="ARBA00022692"/>
    </source>
</evidence>
<proteinExistence type="predicted"/>
<dbReference type="GO" id="GO:0038023">
    <property type="term" value="F:signaling receptor activity"/>
    <property type="evidence" value="ECO:0007669"/>
    <property type="project" value="TreeGrafter"/>
</dbReference>
<dbReference type="EMBL" id="BLXT01004169">
    <property type="protein sequence ID" value="GFO10441.1"/>
    <property type="molecule type" value="Genomic_DNA"/>
</dbReference>
<name>A0AAV4AV71_9GAST</name>
<comment type="subcellular location">
    <subcellularLocation>
        <location evidence="1">Membrane</location>
    </subcellularLocation>
</comment>
<evidence type="ECO:0000256" key="5">
    <source>
        <dbReference type="SAM" id="MobiDB-lite"/>
    </source>
</evidence>
<evidence type="ECO:0000256" key="3">
    <source>
        <dbReference type="ARBA" id="ARBA00022989"/>
    </source>
</evidence>
<dbReference type="Pfam" id="PF01094">
    <property type="entry name" value="ANF_receptor"/>
    <property type="match status" value="1"/>
</dbReference>
<keyword evidence="2" id="KW-0812">Transmembrane</keyword>
<gene>
    <name evidence="7" type="ORF">PoB_003694600</name>
</gene>
<dbReference type="Proteomes" id="UP000735302">
    <property type="component" value="Unassembled WGS sequence"/>
</dbReference>
<accession>A0AAV4AV71</accession>
<dbReference type="GO" id="GO:0016020">
    <property type="term" value="C:membrane"/>
    <property type="evidence" value="ECO:0007669"/>
    <property type="project" value="UniProtKB-SubCell"/>
</dbReference>